<evidence type="ECO:0000256" key="7">
    <source>
        <dbReference type="ARBA" id="ARBA00022692"/>
    </source>
</evidence>
<dbReference type="InterPro" id="IPR007704">
    <property type="entry name" value="PIG-M"/>
</dbReference>
<dbReference type="GO" id="GO:1990529">
    <property type="term" value="C:glycosylphosphatidylinositol-mannosyltransferase I complex"/>
    <property type="evidence" value="ECO:0007669"/>
    <property type="project" value="TreeGrafter"/>
</dbReference>
<dbReference type="EC" id="2.4.1.-" evidence="11"/>
<evidence type="ECO:0000256" key="2">
    <source>
        <dbReference type="ARBA" id="ARBA00004687"/>
    </source>
</evidence>
<dbReference type="GO" id="GO:0005789">
    <property type="term" value="C:endoplasmic reticulum membrane"/>
    <property type="evidence" value="ECO:0007669"/>
    <property type="project" value="UniProtKB-SubCell"/>
</dbReference>
<dbReference type="GO" id="GO:0004376">
    <property type="term" value="F:GPI mannosyltransferase activity"/>
    <property type="evidence" value="ECO:0007669"/>
    <property type="project" value="InterPro"/>
</dbReference>
<dbReference type="EMBL" id="CZPT02000790">
    <property type="protein sequence ID" value="SCU67635.1"/>
    <property type="molecule type" value="Genomic_DNA"/>
</dbReference>
<dbReference type="VEuPathDB" id="TriTrypDB:TEOVI_000675600"/>
<feature type="transmembrane region" description="Helical" evidence="11">
    <location>
        <begin position="357"/>
        <end position="377"/>
    </location>
</feature>
<sequence>MELQSLIDTVSLQKLLLLGALLRLILIAYAFFHDQWFRVKYTDIDYMIVVDGARHMWNGGSPFDRTTFRYTPLLAALVMPSIWIANPMGKLIFASSDLGAAWYCYGVLKSFAKERSAKWMVSLFILFNPIVLSVSTRGNSDMLVTFMSLMVLSKFARRKCYQAAAVLGFAVHFKIYPIIYALPLTLGVWEQSVAASTNTWRRVVKTAVVVSICALMAAISFAVPTVLCYMKYGQQYLNEAFIYHVYREDHRHNFSPYWLLMYLNMARRHLGQGVDFSPRLVAFVPQAVVLSFVSYKLRRNTAHACCVQTVLFVAFNKVCTVQYFVWFIPFLAFLFCEPKEVEDDESGGSGAFKFFSWVKALGVVLMWAATIPLWVTTAVPLEFHGYSDFAQLWIVSCLFFLAMVVLASMLARIAYRVQCTKCSAKSIKVA</sequence>
<comment type="subcellular location">
    <subcellularLocation>
        <location evidence="1 11">Endoplasmic reticulum membrane</location>
        <topology evidence="1 11">Multi-pass membrane protein</topology>
    </subcellularLocation>
</comment>
<evidence type="ECO:0000256" key="11">
    <source>
        <dbReference type="RuleBase" id="RU365064"/>
    </source>
</evidence>
<evidence type="ECO:0000313" key="12">
    <source>
        <dbReference type="EMBL" id="SCU67635.1"/>
    </source>
</evidence>
<comment type="caution">
    <text evidence="12">The sequence shown here is derived from an EMBL/GenBank/DDBJ whole genome shotgun (WGS) entry which is preliminary data.</text>
</comment>
<evidence type="ECO:0000256" key="3">
    <source>
        <dbReference type="ARBA" id="ARBA00011071"/>
    </source>
</evidence>
<comment type="function">
    <text evidence="11">Catalytic subunit of the glycosylphosphatidylinositol-mannosyltransferase I complex which catalyzes the transfer of the first mannose, via an alpha-1,4 bond from a dolichol-phosphate-mannose (Dol-P-Man) to the glucosaminyl acyl phosphatidylinositol (GlcN-(acyl)PI) intermediate to generate alpha-D-Man-(1-&gt;4)-alpha-D-GlcN-(1-&gt;6)-(1-radyl,2-acyl-sn-glycero-3-phospho)-2-acyl-inositol and participates in the sixth step of the glycosylphosphatidylinositol-anchor biosynthesis.</text>
</comment>
<dbReference type="GO" id="GO:0006506">
    <property type="term" value="P:GPI anchor biosynthetic process"/>
    <property type="evidence" value="ECO:0007669"/>
    <property type="project" value="UniProtKB-UniPathway"/>
</dbReference>
<feature type="transmembrane region" description="Helical" evidence="11">
    <location>
        <begin position="206"/>
        <end position="229"/>
    </location>
</feature>
<keyword evidence="4 11" id="KW-0337">GPI-anchor biosynthesis</keyword>
<dbReference type="PANTHER" id="PTHR12886:SF0">
    <property type="entry name" value="GPI MANNOSYLTRANSFERASE 1"/>
    <property type="match status" value="1"/>
</dbReference>
<dbReference type="AlphaFoldDB" id="A0A1G4I6V8"/>
<dbReference type="GO" id="GO:0051751">
    <property type="term" value="F:alpha-1,4-mannosyltransferase activity"/>
    <property type="evidence" value="ECO:0007669"/>
    <property type="project" value="InterPro"/>
</dbReference>
<keyword evidence="13" id="KW-1185">Reference proteome</keyword>
<dbReference type="UniPathway" id="UPA00196"/>
<dbReference type="PANTHER" id="PTHR12886">
    <property type="entry name" value="PIG-M MANNOSYLTRANSFERASE"/>
    <property type="match status" value="1"/>
</dbReference>
<name>A0A1G4I6V8_TRYEQ</name>
<keyword evidence="5 11" id="KW-0328">Glycosyltransferase</keyword>
<proteinExistence type="inferred from homology"/>
<comment type="similarity">
    <text evidence="3 11">Belongs to the PIGM family.</text>
</comment>
<evidence type="ECO:0000256" key="6">
    <source>
        <dbReference type="ARBA" id="ARBA00022679"/>
    </source>
</evidence>
<accession>A0A1G4I6V8</accession>
<keyword evidence="6 11" id="KW-0808">Transferase</keyword>
<keyword evidence="10 11" id="KW-0472">Membrane</keyword>
<evidence type="ECO:0000256" key="8">
    <source>
        <dbReference type="ARBA" id="ARBA00022824"/>
    </source>
</evidence>
<keyword evidence="9 11" id="KW-1133">Transmembrane helix</keyword>
<dbReference type="Proteomes" id="UP000195570">
    <property type="component" value="Unassembled WGS sequence"/>
</dbReference>
<dbReference type="Pfam" id="PF05007">
    <property type="entry name" value="Mannosyl_trans"/>
    <property type="match status" value="1"/>
</dbReference>
<gene>
    <name evidence="12" type="ORF">TEOVI_000675600</name>
</gene>
<evidence type="ECO:0000256" key="5">
    <source>
        <dbReference type="ARBA" id="ARBA00022676"/>
    </source>
</evidence>
<feature type="transmembrane region" description="Helical" evidence="11">
    <location>
        <begin position="67"/>
        <end position="85"/>
    </location>
</feature>
<dbReference type="GeneID" id="92380690"/>
<protein>
    <recommendedName>
        <fullName evidence="11">GPI mannosyltransferase 1</fullName>
        <ecNumber evidence="11">2.4.1.-</ecNumber>
    </recommendedName>
    <alternativeName>
        <fullName evidence="11">GPI mannosyltransferase I</fullName>
    </alternativeName>
</protein>
<feature type="transmembrane region" description="Helical" evidence="11">
    <location>
        <begin position="117"/>
        <end position="134"/>
    </location>
</feature>
<feature type="transmembrane region" description="Helical" evidence="11">
    <location>
        <begin position="12"/>
        <end position="32"/>
    </location>
</feature>
<keyword evidence="8 11" id="KW-0256">Endoplasmic reticulum</keyword>
<organism evidence="12 13">
    <name type="scientific">Trypanosoma equiperdum</name>
    <dbReference type="NCBI Taxonomy" id="5694"/>
    <lineage>
        <taxon>Eukaryota</taxon>
        <taxon>Discoba</taxon>
        <taxon>Euglenozoa</taxon>
        <taxon>Kinetoplastea</taxon>
        <taxon>Metakinetoplastina</taxon>
        <taxon>Trypanosomatida</taxon>
        <taxon>Trypanosomatidae</taxon>
        <taxon>Trypanosoma</taxon>
    </lineage>
</organism>
<evidence type="ECO:0000256" key="10">
    <source>
        <dbReference type="ARBA" id="ARBA00023136"/>
    </source>
</evidence>
<feature type="transmembrane region" description="Helical" evidence="11">
    <location>
        <begin position="163"/>
        <end position="186"/>
    </location>
</feature>
<reference evidence="12" key="1">
    <citation type="submission" date="2016-09" db="EMBL/GenBank/DDBJ databases">
        <authorList>
            <person name="Hebert L."/>
            <person name="Moumen B."/>
        </authorList>
    </citation>
    <scope>NUCLEOTIDE SEQUENCE [LARGE SCALE GENOMIC DNA]</scope>
    <source>
        <strain evidence="12">OVI</strain>
    </source>
</reference>
<evidence type="ECO:0000256" key="4">
    <source>
        <dbReference type="ARBA" id="ARBA00022502"/>
    </source>
</evidence>
<evidence type="ECO:0000256" key="1">
    <source>
        <dbReference type="ARBA" id="ARBA00004477"/>
    </source>
</evidence>
<feature type="transmembrane region" description="Helical" evidence="11">
    <location>
        <begin position="389"/>
        <end position="411"/>
    </location>
</feature>
<dbReference type="RefSeq" id="XP_067078920.1">
    <property type="nucleotide sequence ID" value="XM_067222819.1"/>
</dbReference>
<keyword evidence="7 11" id="KW-0812">Transmembrane</keyword>
<evidence type="ECO:0000256" key="9">
    <source>
        <dbReference type="ARBA" id="ARBA00022989"/>
    </source>
</evidence>
<comment type="pathway">
    <text evidence="2 11">Glycolipid biosynthesis; glycosylphosphatidylinositol-anchor biosynthesis.</text>
</comment>
<evidence type="ECO:0000313" key="13">
    <source>
        <dbReference type="Proteomes" id="UP000195570"/>
    </source>
</evidence>